<evidence type="ECO:0000256" key="3">
    <source>
        <dbReference type="ARBA" id="ARBA00022771"/>
    </source>
</evidence>
<dbReference type="SUPFAM" id="SSF48403">
    <property type="entry name" value="Ankyrin repeat"/>
    <property type="match status" value="1"/>
</dbReference>
<feature type="repeat" description="ANK" evidence="6">
    <location>
        <begin position="125"/>
        <end position="151"/>
    </location>
</feature>
<feature type="region of interest" description="Disordered" evidence="8">
    <location>
        <begin position="225"/>
        <end position="392"/>
    </location>
</feature>
<feature type="repeat" description="ANK" evidence="6">
    <location>
        <begin position="84"/>
        <end position="116"/>
    </location>
</feature>
<dbReference type="InterPro" id="IPR036770">
    <property type="entry name" value="Ankyrin_rpt-contain_sf"/>
</dbReference>
<protein>
    <recommendedName>
        <fullName evidence="9">MYND-type domain-containing protein</fullName>
    </recommendedName>
</protein>
<accession>A0ABQ7GW16</accession>
<dbReference type="Gene3D" id="1.25.40.20">
    <property type="entry name" value="Ankyrin repeat-containing domain"/>
    <property type="match status" value="1"/>
</dbReference>
<dbReference type="SUPFAM" id="SSF144232">
    <property type="entry name" value="HIT/MYND zinc finger-like"/>
    <property type="match status" value="1"/>
</dbReference>
<keyword evidence="11" id="KW-1185">Reference proteome</keyword>
<comment type="caution">
    <text evidence="10">The sequence shown here is derived from an EMBL/GenBank/DDBJ whole genome shotgun (WGS) entry which is preliminary data.</text>
</comment>
<sequence>MPDEDACLACLQNGLFPLAALAASGATISHKKCLELLLQHGANVNQKKKEDGYTAMHIGTQHNHLGLVKALVEKGAKVNIRGHDSKTCLHLAAQNNSHGILKILLHHGAKVDIPTTSSAGSYWGPGVTPLHFAARENHIQSVRALLEGGADPLKPIKEPQEPEAQSNPEHDANGLKTLSVKQLKEMLQRMNLQCPSGLEKVELAEFVLEHTKERKGQTCDKASVAVGATARPSSSSAAPQPSASPASSAAAQPGPSSPAAKTANETYRTRSSSAAACPCPPSSAARTANESSRASSSSAVAQPGPSSTAVRTANGTSTTNSSSAAAQPSPSPSAAKAANGSSRTRSSSAAAQPGPSSAGADKLAHGISRSVPTGGSEGRPDDLQTPSVAAAQFPGPGPAAKACLWCGASGKRLKCCSGCGTVWLCGKECQQLSWPSHKTVCRVIQGKARAELRGDGKQSP</sequence>
<keyword evidence="2" id="KW-0677">Repeat</keyword>
<evidence type="ECO:0000256" key="1">
    <source>
        <dbReference type="ARBA" id="ARBA00022723"/>
    </source>
</evidence>
<name>A0ABQ7GW16_DUNSA</name>
<feature type="compositionally biased region" description="Low complexity" evidence="8">
    <location>
        <begin position="230"/>
        <end position="260"/>
    </location>
</feature>
<evidence type="ECO:0000313" key="10">
    <source>
        <dbReference type="EMBL" id="KAF5838807.1"/>
    </source>
</evidence>
<dbReference type="SMART" id="SM00248">
    <property type="entry name" value="ANK"/>
    <property type="match status" value="4"/>
</dbReference>
<keyword evidence="1" id="KW-0479">Metal-binding</keyword>
<evidence type="ECO:0000256" key="6">
    <source>
        <dbReference type="PROSITE-ProRule" id="PRU00023"/>
    </source>
</evidence>
<evidence type="ECO:0000256" key="4">
    <source>
        <dbReference type="ARBA" id="ARBA00022833"/>
    </source>
</evidence>
<dbReference type="PANTHER" id="PTHR24193">
    <property type="entry name" value="ANKYRIN REPEAT PROTEIN"/>
    <property type="match status" value="1"/>
</dbReference>
<dbReference type="InterPro" id="IPR002110">
    <property type="entry name" value="Ankyrin_rpt"/>
</dbReference>
<dbReference type="Pfam" id="PF01753">
    <property type="entry name" value="zf-MYND"/>
    <property type="match status" value="1"/>
</dbReference>
<feature type="domain" description="MYND-type" evidence="9">
    <location>
        <begin position="403"/>
        <end position="441"/>
    </location>
</feature>
<dbReference type="PROSITE" id="PS50088">
    <property type="entry name" value="ANK_REPEAT"/>
    <property type="match status" value="4"/>
</dbReference>
<keyword evidence="4" id="KW-0862">Zinc</keyword>
<evidence type="ECO:0000256" key="7">
    <source>
        <dbReference type="PROSITE-ProRule" id="PRU00134"/>
    </source>
</evidence>
<dbReference type="EMBL" id="MU069565">
    <property type="protein sequence ID" value="KAF5838807.1"/>
    <property type="molecule type" value="Genomic_DNA"/>
</dbReference>
<dbReference type="Proteomes" id="UP000815325">
    <property type="component" value="Unassembled WGS sequence"/>
</dbReference>
<feature type="compositionally biased region" description="Low complexity" evidence="8">
    <location>
        <begin position="271"/>
        <end position="301"/>
    </location>
</feature>
<proteinExistence type="predicted"/>
<reference evidence="10" key="1">
    <citation type="submission" date="2017-08" db="EMBL/GenBank/DDBJ databases">
        <authorList>
            <person name="Polle J.E."/>
            <person name="Barry K."/>
            <person name="Cushman J."/>
            <person name="Schmutz J."/>
            <person name="Tran D."/>
            <person name="Hathwaick L.T."/>
            <person name="Yim W.C."/>
            <person name="Jenkins J."/>
            <person name="Mckie-Krisberg Z.M."/>
            <person name="Prochnik S."/>
            <person name="Lindquist E."/>
            <person name="Dockter R.B."/>
            <person name="Adam C."/>
            <person name="Molina H."/>
            <person name="Bunkerborg J."/>
            <person name="Jin E."/>
            <person name="Buchheim M."/>
            <person name="Magnuson J."/>
        </authorList>
    </citation>
    <scope>NUCLEOTIDE SEQUENCE</scope>
    <source>
        <strain evidence="10">CCAP 19/18</strain>
    </source>
</reference>
<dbReference type="InterPro" id="IPR050663">
    <property type="entry name" value="Ankyrin-SOCS_Box"/>
</dbReference>
<dbReference type="Pfam" id="PF12796">
    <property type="entry name" value="Ank_2"/>
    <property type="match status" value="2"/>
</dbReference>
<keyword evidence="5 6" id="KW-0040">ANK repeat</keyword>
<dbReference type="PROSITE" id="PS50297">
    <property type="entry name" value="ANK_REP_REGION"/>
    <property type="match status" value="3"/>
</dbReference>
<evidence type="ECO:0000256" key="5">
    <source>
        <dbReference type="ARBA" id="ARBA00023043"/>
    </source>
</evidence>
<evidence type="ECO:0000313" key="11">
    <source>
        <dbReference type="Proteomes" id="UP000815325"/>
    </source>
</evidence>
<evidence type="ECO:0000259" key="9">
    <source>
        <dbReference type="PROSITE" id="PS50865"/>
    </source>
</evidence>
<dbReference type="PANTHER" id="PTHR24193:SF121">
    <property type="entry name" value="ADA2A-CONTAINING COMPLEX COMPONENT 3, ISOFORM D"/>
    <property type="match status" value="1"/>
</dbReference>
<feature type="repeat" description="ANK" evidence="6">
    <location>
        <begin position="51"/>
        <end position="83"/>
    </location>
</feature>
<feature type="compositionally biased region" description="Low complexity" evidence="8">
    <location>
        <begin position="313"/>
        <end position="360"/>
    </location>
</feature>
<keyword evidence="3 7" id="KW-0863">Zinc-finger</keyword>
<feature type="region of interest" description="Disordered" evidence="8">
    <location>
        <begin position="150"/>
        <end position="175"/>
    </location>
</feature>
<evidence type="ECO:0000256" key="8">
    <source>
        <dbReference type="SAM" id="MobiDB-lite"/>
    </source>
</evidence>
<organism evidence="10 11">
    <name type="scientific">Dunaliella salina</name>
    <name type="common">Green alga</name>
    <name type="synonym">Protococcus salinus</name>
    <dbReference type="NCBI Taxonomy" id="3046"/>
    <lineage>
        <taxon>Eukaryota</taxon>
        <taxon>Viridiplantae</taxon>
        <taxon>Chlorophyta</taxon>
        <taxon>core chlorophytes</taxon>
        <taxon>Chlorophyceae</taxon>
        <taxon>CS clade</taxon>
        <taxon>Chlamydomonadales</taxon>
        <taxon>Dunaliellaceae</taxon>
        <taxon>Dunaliella</taxon>
    </lineage>
</organism>
<feature type="repeat" description="ANK" evidence="6">
    <location>
        <begin position="13"/>
        <end position="49"/>
    </location>
</feature>
<gene>
    <name evidence="10" type="ORF">DUNSADRAFT_2192</name>
</gene>
<dbReference type="InterPro" id="IPR002893">
    <property type="entry name" value="Znf_MYND"/>
</dbReference>
<dbReference type="Gene3D" id="6.10.140.2220">
    <property type="match status" value="1"/>
</dbReference>
<evidence type="ECO:0000256" key="2">
    <source>
        <dbReference type="ARBA" id="ARBA00022737"/>
    </source>
</evidence>
<dbReference type="PROSITE" id="PS50865">
    <property type="entry name" value="ZF_MYND_2"/>
    <property type="match status" value="1"/>
</dbReference>